<comment type="caution">
    <text evidence="6">The sequence shown here is derived from an EMBL/GenBank/DDBJ whole genome shotgun (WGS) entry which is preliminary data.</text>
</comment>
<dbReference type="EMBL" id="ASHM01087929">
    <property type="protein sequence ID" value="PNX62525.1"/>
    <property type="molecule type" value="Genomic_DNA"/>
</dbReference>
<reference evidence="6 7" key="2">
    <citation type="journal article" date="2017" name="Front. Plant Sci.">
        <title>Gene Classification and Mining of Molecular Markers Useful in Red Clover (Trifolium pratense) Breeding.</title>
        <authorList>
            <person name="Istvanek J."/>
            <person name="Dluhosova J."/>
            <person name="Dluhos P."/>
            <person name="Patkova L."/>
            <person name="Nedelnik J."/>
            <person name="Repkova J."/>
        </authorList>
    </citation>
    <scope>NUCLEOTIDE SEQUENCE [LARGE SCALE GENOMIC DNA]</scope>
    <source>
        <strain evidence="7">cv. Tatra</strain>
        <tissue evidence="6">Young leaves</tissue>
    </source>
</reference>
<proteinExistence type="predicted"/>
<organism evidence="6 7">
    <name type="scientific">Trifolium pratense</name>
    <name type="common">Red clover</name>
    <dbReference type="NCBI Taxonomy" id="57577"/>
    <lineage>
        <taxon>Eukaryota</taxon>
        <taxon>Viridiplantae</taxon>
        <taxon>Streptophyta</taxon>
        <taxon>Embryophyta</taxon>
        <taxon>Tracheophyta</taxon>
        <taxon>Spermatophyta</taxon>
        <taxon>Magnoliopsida</taxon>
        <taxon>eudicotyledons</taxon>
        <taxon>Gunneridae</taxon>
        <taxon>Pentapetalae</taxon>
        <taxon>rosids</taxon>
        <taxon>fabids</taxon>
        <taxon>Fabales</taxon>
        <taxon>Fabaceae</taxon>
        <taxon>Papilionoideae</taxon>
        <taxon>50 kb inversion clade</taxon>
        <taxon>NPAAA clade</taxon>
        <taxon>Hologalegina</taxon>
        <taxon>IRL clade</taxon>
        <taxon>Trifolieae</taxon>
        <taxon>Trifolium</taxon>
    </lineage>
</organism>
<dbReference type="STRING" id="57577.A0A2K3K8A7"/>
<evidence type="ECO:0000256" key="1">
    <source>
        <dbReference type="ARBA" id="ARBA00004141"/>
    </source>
</evidence>
<dbReference type="Pfam" id="PF00153">
    <property type="entry name" value="Mito_carr"/>
    <property type="match status" value="1"/>
</dbReference>
<dbReference type="Proteomes" id="UP000236291">
    <property type="component" value="Unassembled WGS sequence"/>
</dbReference>
<dbReference type="InterPro" id="IPR002067">
    <property type="entry name" value="MCP"/>
</dbReference>
<evidence type="ECO:0000313" key="7">
    <source>
        <dbReference type="Proteomes" id="UP000236291"/>
    </source>
</evidence>
<name>A0A2K3K8A7_TRIPR</name>
<evidence type="ECO:0000256" key="2">
    <source>
        <dbReference type="ARBA" id="ARBA00022448"/>
    </source>
</evidence>
<dbReference type="Gene3D" id="1.50.40.10">
    <property type="entry name" value="Mitochondrial carrier domain"/>
    <property type="match status" value="1"/>
</dbReference>
<gene>
    <name evidence="6" type="ORF">L195_g053028</name>
</gene>
<accession>A0A2K3K8A7</accession>
<keyword evidence="3" id="KW-0812">Transmembrane</keyword>
<dbReference type="InterPro" id="IPR018108">
    <property type="entry name" value="MCP_transmembrane"/>
</dbReference>
<keyword evidence="4" id="KW-0677">Repeat</keyword>
<evidence type="ECO:0000313" key="6">
    <source>
        <dbReference type="EMBL" id="PNX62525.1"/>
    </source>
</evidence>
<comment type="subcellular location">
    <subcellularLocation>
        <location evidence="1">Membrane</location>
        <topology evidence="1">Multi-pass membrane protein</topology>
    </subcellularLocation>
</comment>
<protein>
    <submittedName>
        <fullName evidence="6">Mitochondrial substrate carrier family protein p-like</fullName>
    </submittedName>
</protein>
<dbReference type="GO" id="GO:0016020">
    <property type="term" value="C:membrane"/>
    <property type="evidence" value="ECO:0007669"/>
    <property type="project" value="UniProtKB-SubCell"/>
</dbReference>
<dbReference type="InterPro" id="IPR023395">
    <property type="entry name" value="MCP_dom_sf"/>
</dbReference>
<evidence type="ECO:0000256" key="3">
    <source>
        <dbReference type="ARBA" id="ARBA00022692"/>
    </source>
</evidence>
<dbReference type="SUPFAM" id="SSF103506">
    <property type="entry name" value="Mitochondrial carrier"/>
    <property type="match status" value="1"/>
</dbReference>
<keyword evidence="2" id="KW-0813">Transport</keyword>
<dbReference type="GO" id="GO:0055085">
    <property type="term" value="P:transmembrane transport"/>
    <property type="evidence" value="ECO:0007669"/>
    <property type="project" value="InterPro"/>
</dbReference>
<evidence type="ECO:0000256" key="4">
    <source>
        <dbReference type="ARBA" id="ARBA00022737"/>
    </source>
</evidence>
<dbReference type="PRINTS" id="PR00926">
    <property type="entry name" value="MITOCARRIER"/>
</dbReference>
<reference evidence="6 7" key="1">
    <citation type="journal article" date="2014" name="Am. J. Bot.">
        <title>Genome assembly and annotation for red clover (Trifolium pratense; Fabaceae).</title>
        <authorList>
            <person name="Istvanek J."/>
            <person name="Jaros M."/>
            <person name="Krenek A."/>
            <person name="Repkova J."/>
        </authorList>
    </citation>
    <scope>NUCLEOTIDE SEQUENCE [LARGE SCALE GENOMIC DNA]</scope>
    <source>
        <strain evidence="7">cv. Tatra</strain>
        <tissue evidence="6">Young leaves</tissue>
    </source>
</reference>
<dbReference type="AlphaFoldDB" id="A0A2K3K8A7"/>
<keyword evidence="5" id="KW-0472">Membrane</keyword>
<sequence>MATEAENQRESMLDHVPLFAKELLAGGLAGGFAKTAVAPLERVKILFQLVDSVVIGAEYGREEHSSISRSCDREGAGTTLCQN</sequence>
<evidence type="ECO:0000256" key="5">
    <source>
        <dbReference type="ARBA" id="ARBA00023136"/>
    </source>
</evidence>